<evidence type="ECO:0000313" key="2">
    <source>
        <dbReference type="Proteomes" id="UP000095392"/>
    </source>
</evidence>
<evidence type="ECO:0000313" key="1">
    <source>
        <dbReference type="EMBL" id="OES33908.1"/>
    </source>
</evidence>
<dbReference type="Proteomes" id="UP000095392">
    <property type="component" value="Unassembled WGS sequence"/>
</dbReference>
<comment type="caution">
    <text evidence="1">The sequence shown here is derived from an EMBL/GenBank/DDBJ whole genome shotgun (WGS) entry which is preliminary data.</text>
</comment>
<keyword evidence="2" id="KW-1185">Reference proteome</keyword>
<accession>A0AB36FYA2</accession>
<protein>
    <submittedName>
        <fullName evidence="1">Uncharacterized protein</fullName>
    </submittedName>
</protein>
<proteinExistence type="predicted"/>
<sequence>MRVNGSIKSVDRMPYLALLELSETNVPLLNFVTVQSSEEISLPLVQIGSKVRLECFIQFGVVTNTSPVEFDLFVTQMGKDATTKGRAKVISRVNDYEYVISPSNSVTITLDLEEGVSLNDGQIIEFTGELSSET</sequence>
<dbReference type="RefSeq" id="WP_069943677.1">
    <property type="nucleotide sequence ID" value="NZ_CP147978.1"/>
</dbReference>
<name>A0AB36FYA2_ALTMA</name>
<dbReference type="EMBL" id="MIPY01000008">
    <property type="protein sequence ID" value="OES33908.1"/>
    <property type="molecule type" value="Genomic_DNA"/>
</dbReference>
<organism evidence="1 2">
    <name type="scientific">Alteromonas macleodii</name>
    <name type="common">Pseudoalteromonas macleodii</name>
    <dbReference type="NCBI Taxonomy" id="28108"/>
    <lineage>
        <taxon>Bacteria</taxon>
        <taxon>Pseudomonadati</taxon>
        <taxon>Pseudomonadota</taxon>
        <taxon>Gammaproteobacteria</taxon>
        <taxon>Alteromonadales</taxon>
        <taxon>Alteromonadaceae</taxon>
        <taxon>Alteromonas/Salinimonas group</taxon>
        <taxon>Alteromonas</taxon>
    </lineage>
</organism>
<reference evidence="1 2" key="1">
    <citation type="submission" date="2016-09" db="EMBL/GenBank/DDBJ databases">
        <title>Draft Genome Sequence of four Alteromonas macleodii strains isolated from copper coupons and grown long-term at elevated copper levels.</title>
        <authorList>
            <person name="Cusick K."/>
            <person name="Dale J."/>
            <person name="Little B."/>
            <person name="Biffinger J."/>
        </authorList>
    </citation>
    <scope>NUCLEOTIDE SEQUENCE [LARGE SCALE GENOMIC DNA]</scope>
    <source>
        <strain evidence="1 2">KCP01</strain>
    </source>
</reference>
<dbReference type="AlphaFoldDB" id="A0AB36FYA2"/>
<gene>
    <name evidence="1" type="ORF">BFV95_0524</name>
</gene>